<sequence>MGAGPTAIGVLERLVANAADLSSDERLQVHLVDPHPPGGGRVWRAAQPSLLWANSLAADVTVLPDPSVEVAGPVGEGTTLWQWVEQVGRTRPDDDPVGEEARRLGPTSFPSRPLVNAYLGWALDAVVEAARPWADVELHATSAVDVRPDDDGVEVVLADGTAIAAHAVLLAQGHLDAHPTPLERATERRAGAAGLTYLPTGYTADLDLSRLRPGEDVLVRGAGLAFVDLMVLLTSGRGGTFARDDDGRLVYRPSGEEPRLHVGSRRGVPYRAKLGYVWAGDPVLPRFFTPAAVTELFGDRPLDLRTDLAPVIARELGWAHYTELFRAHPSRTALPWEEFASSYAASPDVAALVAAAVPDPRDRFDLAALDRPLAGHRFADEAALQEWLRAHVRADLARAADPACSMDAAVFTSLLFCHGTVAALVGAGRLTPRSEAEDLGGWWMNLFSYLASGPPSPRLEELLALSEAGMVRFLGADVQVELDEDAFRARSASHDEVVAARALVEARLPAPDVTGTPDPLVTRLLLRGAGTEKVLPDAAAGTAHGTGRLHVDPEHRVIDATGRPQSRLFAAGYWTSGGQVAAFARPRTNAPFFRQNDRLARTLWRALTTVPAAVPEVA</sequence>
<evidence type="ECO:0000259" key="1">
    <source>
        <dbReference type="Pfam" id="PF13454"/>
    </source>
</evidence>
<comment type="caution">
    <text evidence="2">The sequence shown here is derived from an EMBL/GenBank/DDBJ whole genome shotgun (WGS) entry which is preliminary data.</text>
</comment>
<dbReference type="AlphaFoldDB" id="A0A853CML2"/>
<organism evidence="2 3">
    <name type="scientific">Petropleomorpha daqingensis</name>
    <dbReference type="NCBI Taxonomy" id="2026353"/>
    <lineage>
        <taxon>Bacteria</taxon>
        <taxon>Bacillati</taxon>
        <taxon>Actinomycetota</taxon>
        <taxon>Actinomycetes</taxon>
        <taxon>Geodermatophilales</taxon>
        <taxon>Geodermatophilaceae</taxon>
        <taxon>Petropleomorpha</taxon>
    </lineage>
</organism>
<protein>
    <submittedName>
        <fullName evidence="2">Putative NAD(P)/FAD-binding protein YdhS</fullName>
    </submittedName>
</protein>
<proteinExistence type="predicted"/>
<dbReference type="SUPFAM" id="SSF51905">
    <property type="entry name" value="FAD/NAD(P)-binding domain"/>
    <property type="match status" value="1"/>
</dbReference>
<dbReference type="PANTHER" id="PTHR40254:SF1">
    <property type="entry name" value="BLR0577 PROTEIN"/>
    <property type="match status" value="1"/>
</dbReference>
<dbReference type="InterPro" id="IPR036188">
    <property type="entry name" value="FAD/NAD-bd_sf"/>
</dbReference>
<keyword evidence="3" id="KW-1185">Reference proteome</keyword>
<dbReference type="EMBL" id="JACBZT010000001">
    <property type="protein sequence ID" value="NYJ08421.1"/>
    <property type="molecule type" value="Genomic_DNA"/>
</dbReference>
<reference evidence="2 3" key="1">
    <citation type="submission" date="2020-07" db="EMBL/GenBank/DDBJ databases">
        <title>Sequencing the genomes of 1000 actinobacteria strains.</title>
        <authorList>
            <person name="Klenk H.-P."/>
        </authorList>
    </citation>
    <scope>NUCLEOTIDE SEQUENCE [LARGE SCALE GENOMIC DNA]</scope>
    <source>
        <strain evidence="2 3">DSM 104001</strain>
    </source>
</reference>
<dbReference type="Pfam" id="PF13454">
    <property type="entry name" value="NAD_binding_9"/>
    <property type="match status" value="1"/>
</dbReference>
<dbReference type="Proteomes" id="UP000541969">
    <property type="component" value="Unassembled WGS sequence"/>
</dbReference>
<dbReference type="InterPro" id="IPR052189">
    <property type="entry name" value="L-asp_N-monooxygenase_NS-form"/>
</dbReference>
<evidence type="ECO:0000313" key="3">
    <source>
        <dbReference type="Proteomes" id="UP000541969"/>
    </source>
</evidence>
<evidence type="ECO:0000313" key="2">
    <source>
        <dbReference type="EMBL" id="NYJ08421.1"/>
    </source>
</evidence>
<dbReference type="RefSeq" id="WP_179720998.1">
    <property type="nucleotide sequence ID" value="NZ_JACBZT010000001.1"/>
</dbReference>
<dbReference type="InterPro" id="IPR038732">
    <property type="entry name" value="HpyO/CreE_NAD-binding"/>
</dbReference>
<dbReference type="PANTHER" id="PTHR40254">
    <property type="entry name" value="BLR0577 PROTEIN"/>
    <property type="match status" value="1"/>
</dbReference>
<gene>
    <name evidence="2" type="ORF">GGQ55_004699</name>
</gene>
<feature type="domain" description="FAD-dependent urate hydroxylase HpyO/Asp monooxygenase CreE-like FAD/NAD(P)-binding" evidence="1">
    <location>
        <begin position="2"/>
        <end position="174"/>
    </location>
</feature>
<accession>A0A853CML2</accession>
<name>A0A853CML2_9ACTN</name>